<dbReference type="PANTHER" id="PTHR11505">
    <property type="entry name" value="L1 TRANSPOSABLE ELEMENT-RELATED"/>
    <property type="match status" value="1"/>
</dbReference>
<sequence length="178" mass="20533">MTKTDFELKRYADERFENLANRIEECSISQNEVSDIVTEKCTQMDETNNTIETLKNKIINLQDNMNELAQYSRKSHIRIFGVPESEGEVEIAQDIFRNKLNLQFDLIIDAAHRVGRFNTPDLSKPGVTIRPRGIIVRLLRRDHKQAIITARRKLAVSSISICEDMTLTNVKLLKETQT</sequence>
<dbReference type="GeneID" id="20243024"/>
<evidence type="ECO:0000313" key="3">
    <source>
        <dbReference type="Proteomes" id="UP000030746"/>
    </source>
</evidence>
<protein>
    <recommendedName>
        <fullName evidence="4">L1 transposable element RRM domain-containing protein</fullName>
    </recommendedName>
</protein>
<gene>
    <name evidence="2" type="ORF">LOTGIDRAFT_175127</name>
</gene>
<keyword evidence="1" id="KW-0175">Coiled coil</keyword>
<dbReference type="OrthoDB" id="6062651at2759"/>
<organism evidence="2 3">
    <name type="scientific">Lottia gigantea</name>
    <name type="common">Giant owl limpet</name>
    <dbReference type="NCBI Taxonomy" id="225164"/>
    <lineage>
        <taxon>Eukaryota</taxon>
        <taxon>Metazoa</taxon>
        <taxon>Spiralia</taxon>
        <taxon>Lophotrochozoa</taxon>
        <taxon>Mollusca</taxon>
        <taxon>Gastropoda</taxon>
        <taxon>Patellogastropoda</taxon>
        <taxon>Lottioidea</taxon>
        <taxon>Lottiidae</taxon>
        <taxon>Lottia</taxon>
    </lineage>
</organism>
<evidence type="ECO:0008006" key="4">
    <source>
        <dbReference type="Google" id="ProtNLM"/>
    </source>
</evidence>
<dbReference type="Proteomes" id="UP000030746">
    <property type="component" value="Unassembled WGS sequence"/>
</dbReference>
<dbReference type="RefSeq" id="XP_009053717.1">
    <property type="nucleotide sequence ID" value="XM_009055469.1"/>
</dbReference>
<evidence type="ECO:0000256" key="1">
    <source>
        <dbReference type="SAM" id="Coils"/>
    </source>
</evidence>
<proteinExistence type="predicted"/>
<dbReference type="CTD" id="20243024"/>
<dbReference type="EMBL" id="KB201621">
    <property type="protein sequence ID" value="ESO95594.1"/>
    <property type="molecule type" value="Genomic_DNA"/>
</dbReference>
<reference evidence="2 3" key="1">
    <citation type="journal article" date="2013" name="Nature">
        <title>Insights into bilaterian evolution from three spiralian genomes.</title>
        <authorList>
            <person name="Simakov O."/>
            <person name="Marletaz F."/>
            <person name="Cho S.J."/>
            <person name="Edsinger-Gonzales E."/>
            <person name="Havlak P."/>
            <person name="Hellsten U."/>
            <person name="Kuo D.H."/>
            <person name="Larsson T."/>
            <person name="Lv J."/>
            <person name="Arendt D."/>
            <person name="Savage R."/>
            <person name="Osoegawa K."/>
            <person name="de Jong P."/>
            <person name="Grimwood J."/>
            <person name="Chapman J.A."/>
            <person name="Shapiro H."/>
            <person name="Aerts A."/>
            <person name="Otillar R.P."/>
            <person name="Terry A.Y."/>
            <person name="Boore J.L."/>
            <person name="Grigoriev I.V."/>
            <person name="Lindberg D.R."/>
            <person name="Seaver E.C."/>
            <person name="Weisblat D.A."/>
            <person name="Putnam N.H."/>
            <person name="Rokhsar D.S."/>
        </authorList>
    </citation>
    <scope>NUCLEOTIDE SEQUENCE [LARGE SCALE GENOMIC DNA]</scope>
</reference>
<dbReference type="InterPro" id="IPR004244">
    <property type="entry name" value="Transposase_22"/>
</dbReference>
<keyword evidence="3" id="KW-1185">Reference proteome</keyword>
<feature type="coiled-coil region" evidence="1">
    <location>
        <begin position="44"/>
        <end position="71"/>
    </location>
</feature>
<name>V4C275_LOTGI</name>
<dbReference type="AlphaFoldDB" id="V4C275"/>
<dbReference type="Gene3D" id="3.30.70.1820">
    <property type="entry name" value="L1 transposable element, RRM domain"/>
    <property type="match status" value="1"/>
</dbReference>
<dbReference type="HOGENOM" id="CLU_133464_0_0_1"/>
<accession>V4C275</accession>
<evidence type="ECO:0000313" key="2">
    <source>
        <dbReference type="EMBL" id="ESO95594.1"/>
    </source>
</evidence>
<dbReference type="KEGG" id="lgi:LOTGIDRAFT_175127"/>